<keyword evidence="2" id="KW-1185">Reference proteome</keyword>
<comment type="caution">
    <text evidence="1">The sequence shown here is derived from an EMBL/GenBank/DDBJ whole genome shotgun (WGS) entry which is preliminary data.</text>
</comment>
<dbReference type="AlphaFoldDB" id="A0A370QG92"/>
<reference evidence="1 2" key="1">
    <citation type="submission" date="2018-07" db="EMBL/GenBank/DDBJ databases">
        <title>Genomic Encyclopedia of Type Strains, Phase IV (KMG-IV): sequencing the most valuable type-strain genomes for metagenomic binning, comparative biology and taxonomic classification.</title>
        <authorList>
            <person name="Goeker M."/>
        </authorList>
    </citation>
    <scope>NUCLEOTIDE SEQUENCE [LARGE SCALE GENOMIC DNA]</scope>
    <source>
        <strain evidence="1 2">DSM 101478</strain>
    </source>
</reference>
<dbReference type="RefSeq" id="WP_147278526.1">
    <property type="nucleotide sequence ID" value="NZ_QRAO01000002.1"/>
</dbReference>
<dbReference type="OrthoDB" id="1197939at2"/>
<evidence type="ECO:0000313" key="1">
    <source>
        <dbReference type="EMBL" id="RDK87382.1"/>
    </source>
</evidence>
<organism evidence="1 2">
    <name type="scientific">Marinirhabdus gelatinilytica</name>
    <dbReference type="NCBI Taxonomy" id="1703343"/>
    <lineage>
        <taxon>Bacteria</taxon>
        <taxon>Pseudomonadati</taxon>
        <taxon>Bacteroidota</taxon>
        <taxon>Flavobacteriia</taxon>
        <taxon>Flavobacteriales</taxon>
        <taxon>Flavobacteriaceae</taxon>
    </lineage>
</organism>
<dbReference type="EMBL" id="QRAO01000002">
    <property type="protein sequence ID" value="RDK87382.1"/>
    <property type="molecule type" value="Genomic_DNA"/>
</dbReference>
<accession>A0A370QG92</accession>
<sequence>MITSQGIANTVYDTIKIKKQLDQLPKEALCCTRAPFYWGNSLWLPTFNKYGEVVRYHTDINNLRVKLRGHDITIENSLQKFFMGNNYQDFKFSRVLEAFHKLNNTLPFTIYDANIIKLSTGVVIQEEAQPVFESWLEYKGKSPRIMTNRNTIYGAYFQATNYKIKGYDKTFEVKQHNQVSLNDNYFRFELEAYSRHFTSRSQPIQTLTVQDLINPSSFNALADNLFKVYQDIKKKPFFDYQKLSPKDIRLLATIANIETANGLKKYHQHTYKKDRRAYLKLIKENDNNKLNNQVLQQLKEKIDFIKY</sequence>
<protein>
    <submittedName>
        <fullName evidence="1">Uncharacterized protein</fullName>
    </submittedName>
</protein>
<evidence type="ECO:0000313" key="2">
    <source>
        <dbReference type="Proteomes" id="UP000255317"/>
    </source>
</evidence>
<proteinExistence type="predicted"/>
<gene>
    <name evidence="1" type="ORF">C8D94_102569</name>
</gene>
<dbReference type="Proteomes" id="UP000255317">
    <property type="component" value="Unassembled WGS sequence"/>
</dbReference>
<name>A0A370QG92_9FLAO</name>